<comment type="caution">
    <text evidence="1">The sequence shown here is derived from an EMBL/GenBank/DDBJ whole genome shotgun (WGS) entry which is preliminary data.</text>
</comment>
<evidence type="ECO:0000313" key="2">
    <source>
        <dbReference type="Proteomes" id="UP000238071"/>
    </source>
</evidence>
<reference evidence="1 2" key="1">
    <citation type="submission" date="2018-02" db="EMBL/GenBank/DDBJ databases">
        <title>Subsurface microbial communities from deep shales in Ohio and West Virginia, USA.</title>
        <authorList>
            <person name="Wrighton K."/>
        </authorList>
    </citation>
    <scope>NUCLEOTIDE SEQUENCE [LARGE SCALE GENOMIC DNA]</scope>
    <source>
        <strain evidence="1 2">OWC-G53F</strain>
    </source>
</reference>
<name>A0A2S6GLA7_9GAMM</name>
<organism evidence="1 2">
    <name type="scientific">Methylobacter tundripaludum</name>
    <dbReference type="NCBI Taxonomy" id="173365"/>
    <lineage>
        <taxon>Bacteria</taxon>
        <taxon>Pseudomonadati</taxon>
        <taxon>Pseudomonadota</taxon>
        <taxon>Gammaproteobacteria</taxon>
        <taxon>Methylococcales</taxon>
        <taxon>Methylococcaceae</taxon>
        <taxon>Methylobacter</taxon>
    </lineage>
</organism>
<dbReference type="AlphaFoldDB" id="A0A2S6GLA7"/>
<sequence length="60" mass="6620">MPNLIHPLLAADVIIGLTEPPAFHHAQTLVGKKYRETGQMAQLHDYPAQIAGTSNKFVMH</sequence>
<protein>
    <submittedName>
        <fullName evidence="1">Uncharacterized protein</fullName>
    </submittedName>
</protein>
<accession>A0A2S6GLA7</accession>
<proteinExistence type="predicted"/>
<evidence type="ECO:0000313" key="1">
    <source>
        <dbReference type="EMBL" id="PPK66018.1"/>
    </source>
</evidence>
<dbReference type="EMBL" id="PTIY01000018">
    <property type="protein sequence ID" value="PPK66018.1"/>
    <property type="molecule type" value="Genomic_DNA"/>
</dbReference>
<dbReference type="RefSeq" id="WP_104425121.1">
    <property type="nucleotide sequence ID" value="NZ_PTIY01000018.1"/>
</dbReference>
<keyword evidence="2" id="KW-1185">Reference proteome</keyword>
<dbReference type="Proteomes" id="UP000238071">
    <property type="component" value="Unassembled WGS sequence"/>
</dbReference>
<gene>
    <name evidence="1" type="ORF">B0F88_11850</name>
</gene>